<sequence>MNRTAVFNTNKGVFKMELFEDQMPITTANFVKLAESGYYDGTKFHRVIPNFMIQAGDPNSKTENVATYGTGGPGYTIQDEFVSGALLTNARGTIAMANTGQPNSGGSQFFINVVDNTGLDFDKEPLTSKHPVFGRVIEGMDVVDAISSVQTGQRDLPVDAVIIESIKIE</sequence>
<dbReference type="PRINTS" id="PR00153">
    <property type="entry name" value="CSAPPISMRASE"/>
</dbReference>
<dbReference type="InterPro" id="IPR044666">
    <property type="entry name" value="Cyclophilin_A-like"/>
</dbReference>
<comment type="catalytic activity">
    <reaction evidence="5">
        <text>[protein]-peptidylproline (omega=180) = [protein]-peptidylproline (omega=0)</text>
        <dbReference type="Rhea" id="RHEA:16237"/>
        <dbReference type="Rhea" id="RHEA-COMP:10747"/>
        <dbReference type="Rhea" id="RHEA-COMP:10748"/>
        <dbReference type="ChEBI" id="CHEBI:83833"/>
        <dbReference type="ChEBI" id="CHEBI:83834"/>
        <dbReference type="EC" id="5.2.1.8"/>
    </reaction>
</comment>
<dbReference type="EMBL" id="PFBI01000006">
    <property type="protein sequence ID" value="PIR84653.1"/>
    <property type="molecule type" value="Genomic_DNA"/>
</dbReference>
<keyword evidence="3 5" id="KW-0697">Rotamase</keyword>
<keyword evidence="4 5" id="KW-0413">Isomerase</keyword>
<dbReference type="Gene3D" id="2.40.100.10">
    <property type="entry name" value="Cyclophilin-like"/>
    <property type="match status" value="1"/>
</dbReference>
<dbReference type="PANTHER" id="PTHR45625">
    <property type="entry name" value="PEPTIDYL-PROLYL CIS-TRANS ISOMERASE-RELATED"/>
    <property type="match status" value="1"/>
</dbReference>
<evidence type="ECO:0000259" key="6">
    <source>
        <dbReference type="PROSITE" id="PS50072"/>
    </source>
</evidence>
<evidence type="ECO:0000256" key="3">
    <source>
        <dbReference type="ARBA" id="ARBA00023110"/>
    </source>
</evidence>
<name>A0A2H0UE00_9BACT</name>
<comment type="function">
    <text evidence="1 5">PPIases accelerate the folding of proteins. It catalyzes the cis-trans isomerization of proline imidic peptide bonds in oligopeptides.</text>
</comment>
<evidence type="ECO:0000256" key="4">
    <source>
        <dbReference type="ARBA" id="ARBA00023235"/>
    </source>
</evidence>
<protein>
    <recommendedName>
        <fullName evidence="5">Peptidyl-prolyl cis-trans isomerase</fullName>
        <shortName evidence="5">PPIase</shortName>
        <ecNumber evidence="5">5.2.1.8</ecNumber>
    </recommendedName>
</protein>
<dbReference type="EC" id="5.2.1.8" evidence="5"/>
<evidence type="ECO:0000313" key="7">
    <source>
        <dbReference type="EMBL" id="PIR84653.1"/>
    </source>
</evidence>
<dbReference type="PIRSF" id="PIRSF001467">
    <property type="entry name" value="Peptidylpro_ismrse"/>
    <property type="match status" value="1"/>
</dbReference>
<organism evidence="7 8">
    <name type="scientific">Candidatus Kaiserbacteria bacterium CG10_big_fil_rev_8_21_14_0_10_47_16</name>
    <dbReference type="NCBI Taxonomy" id="1974608"/>
    <lineage>
        <taxon>Bacteria</taxon>
        <taxon>Candidatus Kaiseribacteriota</taxon>
    </lineage>
</organism>
<comment type="caution">
    <text evidence="7">The sequence shown here is derived from an EMBL/GenBank/DDBJ whole genome shotgun (WGS) entry which is preliminary data.</text>
</comment>
<dbReference type="SUPFAM" id="SSF50891">
    <property type="entry name" value="Cyclophilin-like"/>
    <property type="match status" value="1"/>
</dbReference>
<gene>
    <name evidence="7" type="ORF">COU16_01640</name>
</gene>
<dbReference type="PROSITE" id="PS00170">
    <property type="entry name" value="CSA_PPIASE_1"/>
    <property type="match status" value="1"/>
</dbReference>
<dbReference type="InterPro" id="IPR020892">
    <property type="entry name" value="Cyclophilin-type_PPIase_CS"/>
</dbReference>
<dbReference type="GO" id="GO:0006457">
    <property type="term" value="P:protein folding"/>
    <property type="evidence" value="ECO:0007669"/>
    <property type="project" value="InterPro"/>
</dbReference>
<dbReference type="InterPro" id="IPR002130">
    <property type="entry name" value="Cyclophilin-type_PPIase_dom"/>
</dbReference>
<dbReference type="Proteomes" id="UP000229344">
    <property type="component" value="Unassembled WGS sequence"/>
</dbReference>
<proteinExistence type="inferred from homology"/>
<dbReference type="GO" id="GO:0003755">
    <property type="term" value="F:peptidyl-prolyl cis-trans isomerase activity"/>
    <property type="evidence" value="ECO:0007669"/>
    <property type="project" value="UniProtKB-UniRule"/>
</dbReference>
<evidence type="ECO:0000313" key="8">
    <source>
        <dbReference type="Proteomes" id="UP000229344"/>
    </source>
</evidence>
<dbReference type="Pfam" id="PF00160">
    <property type="entry name" value="Pro_isomerase"/>
    <property type="match status" value="1"/>
</dbReference>
<evidence type="ECO:0000256" key="2">
    <source>
        <dbReference type="ARBA" id="ARBA00007365"/>
    </source>
</evidence>
<evidence type="ECO:0000256" key="1">
    <source>
        <dbReference type="ARBA" id="ARBA00002388"/>
    </source>
</evidence>
<dbReference type="InterPro" id="IPR029000">
    <property type="entry name" value="Cyclophilin-like_dom_sf"/>
</dbReference>
<evidence type="ECO:0000256" key="5">
    <source>
        <dbReference type="RuleBase" id="RU363019"/>
    </source>
</evidence>
<comment type="similarity">
    <text evidence="2 5">Belongs to the cyclophilin-type PPIase family.</text>
</comment>
<reference evidence="8" key="1">
    <citation type="submission" date="2017-09" db="EMBL/GenBank/DDBJ databases">
        <title>Depth-based differentiation of microbial function through sediment-hosted aquifers and enrichment of novel symbionts in the deep terrestrial subsurface.</title>
        <authorList>
            <person name="Probst A.J."/>
            <person name="Ladd B."/>
            <person name="Jarett J.K."/>
            <person name="Geller-Mcgrath D.E."/>
            <person name="Sieber C.M.K."/>
            <person name="Emerson J.B."/>
            <person name="Anantharaman K."/>
            <person name="Thomas B.C."/>
            <person name="Malmstrom R."/>
            <person name="Stieglmeier M."/>
            <person name="Klingl A."/>
            <person name="Woyke T."/>
            <person name="Ryan C.M."/>
            <person name="Banfield J.F."/>
        </authorList>
    </citation>
    <scope>NUCLEOTIDE SEQUENCE [LARGE SCALE GENOMIC DNA]</scope>
</reference>
<dbReference type="PANTHER" id="PTHR45625:SF4">
    <property type="entry name" value="PEPTIDYLPROLYL ISOMERASE DOMAIN AND WD REPEAT-CONTAINING PROTEIN 1"/>
    <property type="match status" value="1"/>
</dbReference>
<accession>A0A2H0UE00</accession>
<feature type="domain" description="PPIase cyclophilin-type" evidence="6">
    <location>
        <begin position="1"/>
        <end position="168"/>
    </location>
</feature>
<dbReference type="CDD" id="cd00317">
    <property type="entry name" value="cyclophilin"/>
    <property type="match status" value="1"/>
</dbReference>
<dbReference type="InterPro" id="IPR024936">
    <property type="entry name" value="Cyclophilin-type_PPIase"/>
</dbReference>
<dbReference type="PROSITE" id="PS50072">
    <property type="entry name" value="CSA_PPIASE_2"/>
    <property type="match status" value="1"/>
</dbReference>
<dbReference type="AlphaFoldDB" id="A0A2H0UE00"/>